<name>A0A644XIS4_9ZZZZ</name>
<dbReference type="InterPro" id="IPR028098">
    <property type="entry name" value="Glyco_trans_4-like_N"/>
</dbReference>
<dbReference type="PANTHER" id="PTHR46401">
    <property type="entry name" value="GLYCOSYLTRANSFERASE WBBK-RELATED"/>
    <property type="match status" value="1"/>
</dbReference>
<keyword evidence="1 4" id="KW-0808">Transferase</keyword>
<protein>
    <submittedName>
        <fullName evidence="4">D-inositol 3-phosphate glycosyltransferase</fullName>
        <ecNumber evidence="4">2.4.1.250</ecNumber>
    </submittedName>
</protein>
<keyword evidence="4" id="KW-0328">Glycosyltransferase</keyword>
<dbReference type="PANTHER" id="PTHR46401:SF2">
    <property type="entry name" value="GLYCOSYLTRANSFERASE WBBK-RELATED"/>
    <property type="match status" value="1"/>
</dbReference>
<comment type="caution">
    <text evidence="4">The sequence shown here is derived from an EMBL/GenBank/DDBJ whole genome shotgun (WGS) entry which is preliminary data.</text>
</comment>
<dbReference type="GO" id="GO:0009103">
    <property type="term" value="P:lipopolysaccharide biosynthetic process"/>
    <property type="evidence" value="ECO:0007669"/>
    <property type="project" value="TreeGrafter"/>
</dbReference>
<dbReference type="EC" id="2.4.1.250" evidence="4"/>
<proteinExistence type="predicted"/>
<dbReference type="GO" id="GO:0102710">
    <property type="term" value="F:D-inositol-3-phosphate glycosyltransferase activity"/>
    <property type="evidence" value="ECO:0007669"/>
    <property type="project" value="UniProtKB-EC"/>
</dbReference>
<dbReference type="Pfam" id="PF00534">
    <property type="entry name" value="Glycos_transf_1"/>
    <property type="match status" value="1"/>
</dbReference>
<dbReference type="Gene3D" id="3.40.50.2000">
    <property type="entry name" value="Glycogen Phosphorylase B"/>
    <property type="match status" value="2"/>
</dbReference>
<accession>A0A644XIS4</accession>
<dbReference type="Pfam" id="PF13439">
    <property type="entry name" value="Glyco_transf_4"/>
    <property type="match status" value="1"/>
</dbReference>
<evidence type="ECO:0000313" key="4">
    <source>
        <dbReference type="EMBL" id="MPM14004.1"/>
    </source>
</evidence>
<feature type="domain" description="Glycosyltransferase subfamily 4-like N-terminal" evidence="3">
    <location>
        <begin position="82"/>
        <end position="189"/>
    </location>
</feature>
<dbReference type="AlphaFoldDB" id="A0A644XIS4"/>
<reference evidence="4" key="1">
    <citation type="submission" date="2019-08" db="EMBL/GenBank/DDBJ databases">
        <authorList>
            <person name="Kucharzyk K."/>
            <person name="Murdoch R.W."/>
            <person name="Higgins S."/>
            <person name="Loffler F."/>
        </authorList>
    </citation>
    <scope>NUCLEOTIDE SEQUENCE</scope>
</reference>
<feature type="domain" description="Glycosyl transferase family 1" evidence="2">
    <location>
        <begin position="208"/>
        <end position="364"/>
    </location>
</feature>
<evidence type="ECO:0000259" key="3">
    <source>
        <dbReference type="Pfam" id="PF13439"/>
    </source>
</evidence>
<dbReference type="CDD" id="cd03809">
    <property type="entry name" value="GT4_MtfB-like"/>
    <property type="match status" value="1"/>
</dbReference>
<gene>
    <name evidence="4" type="primary">mshA_45</name>
    <name evidence="4" type="ORF">SDC9_60364</name>
</gene>
<organism evidence="4">
    <name type="scientific">bioreactor metagenome</name>
    <dbReference type="NCBI Taxonomy" id="1076179"/>
    <lineage>
        <taxon>unclassified sequences</taxon>
        <taxon>metagenomes</taxon>
        <taxon>ecological metagenomes</taxon>
    </lineage>
</organism>
<dbReference type="EMBL" id="VSSQ01002209">
    <property type="protein sequence ID" value="MPM14004.1"/>
    <property type="molecule type" value="Genomic_DNA"/>
</dbReference>
<evidence type="ECO:0000259" key="2">
    <source>
        <dbReference type="Pfam" id="PF00534"/>
    </source>
</evidence>
<dbReference type="SUPFAM" id="SSF53756">
    <property type="entry name" value="UDP-Glycosyltransferase/glycogen phosphorylase"/>
    <property type="match status" value="1"/>
</dbReference>
<dbReference type="InterPro" id="IPR001296">
    <property type="entry name" value="Glyco_trans_1"/>
</dbReference>
<evidence type="ECO:0000256" key="1">
    <source>
        <dbReference type="ARBA" id="ARBA00022679"/>
    </source>
</evidence>
<sequence>MYIADLFTLKKIIKRMRIAIEAQRIFRKNKHGMDFVALETIKELQKLDTANEYFIITARGEDCNIINETLNFKIISINCSFYPFWEQIALPFILWKIKPDLLHCTSNTGPVACKQKMIVTLHDVIFLEKRDAPRKSLYQTFGWYYRKLIVPFVLKNCKKIITVSDYEANRISEVTGIDNTMITTVYNGLSKHFIRRENPWSISELYIPDKDFIFFLGNTDPKKNTDNVLRAYAEYVSSATEKPLPLLIADLKREIVDSILLKYNLSNVIDLVYTPGYINNNHLPYIYSAAKIFLYPSLRESFGIPILESMACGTPVITSKRSAMPEIAGVNAILINPDDHYTIAEEICKLLNDSDYYTSKVEYGLERAKHFSWKNAAERLKSIYESME</sequence>